<dbReference type="EMBL" id="CAJNNW010037171">
    <property type="protein sequence ID" value="CAE8739881.1"/>
    <property type="molecule type" value="Genomic_DNA"/>
</dbReference>
<dbReference type="AlphaFoldDB" id="A0A813LPN1"/>
<gene>
    <name evidence="2" type="ORF">PGLA2088_LOCUS49801</name>
</gene>
<feature type="compositionally biased region" description="Low complexity" evidence="1">
    <location>
        <begin position="121"/>
        <end position="145"/>
    </location>
</feature>
<feature type="non-terminal residue" evidence="2">
    <location>
        <position position="1"/>
    </location>
</feature>
<reference evidence="2" key="1">
    <citation type="submission" date="2021-02" db="EMBL/GenBank/DDBJ databases">
        <authorList>
            <person name="Dougan E. K."/>
            <person name="Rhodes N."/>
            <person name="Thang M."/>
            <person name="Chan C."/>
        </authorList>
    </citation>
    <scope>NUCLEOTIDE SEQUENCE</scope>
</reference>
<evidence type="ECO:0000313" key="3">
    <source>
        <dbReference type="Proteomes" id="UP000626109"/>
    </source>
</evidence>
<dbReference type="Proteomes" id="UP000626109">
    <property type="component" value="Unassembled WGS sequence"/>
</dbReference>
<feature type="region of interest" description="Disordered" evidence="1">
    <location>
        <begin position="40"/>
        <end position="85"/>
    </location>
</feature>
<feature type="compositionally biased region" description="Basic and acidic residues" evidence="1">
    <location>
        <begin position="111"/>
        <end position="120"/>
    </location>
</feature>
<feature type="region of interest" description="Disordered" evidence="1">
    <location>
        <begin position="97"/>
        <end position="145"/>
    </location>
</feature>
<feature type="non-terminal residue" evidence="2">
    <location>
        <position position="145"/>
    </location>
</feature>
<accession>A0A813LPN1</accession>
<protein>
    <submittedName>
        <fullName evidence="2">Uncharacterized protein</fullName>
    </submittedName>
</protein>
<feature type="compositionally biased region" description="Polar residues" evidence="1">
    <location>
        <begin position="73"/>
        <end position="82"/>
    </location>
</feature>
<organism evidence="2 3">
    <name type="scientific">Polarella glacialis</name>
    <name type="common">Dinoflagellate</name>
    <dbReference type="NCBI Taxonomy" id="89957"/>
    <lineage>
        <taxon>Eukaryota</taxon>
        <taxon>Sar</taxon>
        <taxon>Alveolata</taxon>
        <taxon>Dinophyceae</taxon>
        <taxon>Suessiales</taxon>
        <taxon>Suessiaceae</taxon>
        <taxon>Polarella</taxon>
    </lineage>
</organism>
<proteinExistence type="predicted"/>
<feature type="compositionally biased region" description="Low complexity" evidence="1">
    <location>
        <begin position="49"/>
        <end position="65"/>
    </location>
</feature>
<name>A0A813LPN1_POLGL</name>
<evidence type="ECO:0000313" key="2">
    <source>
        <dbReference type="EMBL" id="CAE8739881.1"/>
    </source>
</evidence>
<comment type="caution">
    <text evidence="2">The sequence shown here is derived from an EMBL/GenBank/DDBJ whole genome shotgun (WGS) entry which is preliminary data.</text>
</comment>
<sequence>ARQQAQVKGVADNLASLQSEHRDVNVRTASQAAELVQLRGSMASLQRNSGMGAASQPPSPAGSQPRVGMGVHQDQQAQSAAPGSSVKLAALEARLHRLEEHGEPVPPGLGERLRLLEESGSRSSSTQMLSSQAAATAASAAAEVL</sequence>
<evidence type="ECO:0000256" key="1">
    <source>
        <dbReference type="SAM" id="MobiDB-lite"/>
    </source>
</evidence>